<dbReference type="HOGENOM" id="CLU_057602_1_0_1"/>
<gene>
    <name evidence="1" type="ORF">AMTR_s00096p00017200</name>
</gene>
<dbReference type="Proteomes" id="UP000017836">
    <property type="component" value="Unassembled WGS sequence"/>
</dbReference>
<dbReference type="PANTHER" id="PTHR47712:SF3">
    <property type="entry name" value="F-BOX DOMAIN-CONTAINING PROTEIN"/>
    <property type="match status" value="1"/>
</dbReference>
<dbReference type="OMA" id="RCESMPR"/>
<dbReference type="eggNOG" id="ENOG502RB6E">
    <property type="taxonomic scope" value="Eukaryota"/>
</dbReference>
<keyword evidence="2" id="KW-1185">Reference proteome</keyword>
<dbReference type="GO" id="GO:0005829">
    <property type="term" value="C:cytosol"/>
    <property type="evidence" value="ECO:0000318"/>
    <property type="project" value="GO_Central"/>
</dbReference>
<dbReference type="KEGG" id="atr:18430454"/>
<dbReference type="EMBL" id="KI394634">
    <property type="protein sequence ID" value="ERN02336.1"/>
    <property type="molecule type" value="Genomic_DNA"/>
</dbReference>
<dbReference type="InterPro" id="IPR015915">
    <property type="entry name" value="Kelch-typ_b-propeller"/>
</dbReference>
<protein>
    <recommendedName>
        <fullName evidence="3">F-box domain-containing protein</fullName>
    </recommendedName>
</protein>
<dbReference type="Gramene" id="ERN02336">
    <property type="protein sequence ID" value="ERN02336"/>
    <property type="gene ID" value="AMTR_s00096p00017200"/>
</dbReference>
<dbReference type="AlphaFoldDB" id="W1P429"/>
<dbReference type="GO" id="GO:0005634">
    <property type="term" value="C:nucleus"/>
    <property type="evidence" value="ECO:0000318"/>
    <property type="project" value="GO_Central"/>
</dbReference>
<dbReference type="Gene3D" id="2.120.10.80">
    <property type="entry name" value="Kelch-type beta propeller"/>
    <property type="match status" value="1"/>
</dbReference>
<dbReference type="CDD" id="cd09917">
    <property type="entry name" value="F-box_SF"/>
    <property type="match status" value="1"/>
</dbReference>
<proteinExistence type="predicted"/>
<name>W1P429_AMBTC</name>
<dbReference type="STRING" id="13333.W1P429"/>
<organism evidence="1 2">
    <name type="scientific">Amborella trichopoda</name>
    <dbReference type="NCBI Taxonomy" id="13333"/>
    <lineage>
        <taxon>Eukaryota</taxon>
        <taxon>Viridiplantae</taxon>
        <taxon>Streptophyta</taxon>
        <taxon>Embryophyta</taxon>
        <taxon>Tracheophyta</taxon>
        <taxon>Spermatophyta</taxon>
        <taxon>Magnoliopsida</taxon>
        <taxon>Amborellales</taxon>
        <taxon>Amborellaceae</taxon>
        <taxon>Amborella</taxon>
    </lineage>
</organism>
<evidence type="ECO:0000313" key="2">
    <source>
        <dbReference type="Proteomes" id="UP000017836"/>
    </source>
</evidence>
<dbReference type="GO" id="GO:0043161">
    <property type="term" value="P:proteasome-mediated ubiquitin-dependent protein catabolic process"/>
    <property type="evidence" value="ECO:0000318"/>
    <property type="project" value="GO_Central"/>
</dbReference>
<dbReference type="SUPFAM" id="SSF117281">
    <property type="entry name" value="Kelch motif"/>
    <property type="match status" value="1"/>
</dbReference>
<sequence>MDSEEVSPFHGDTLEAILSHVGIPDLLRLALVNGAWNKAAISVLGQALADCKPWLLLHRHSRRRPYESTVHAYDPYSRSWIRLPHSQPSLDSYRFRSSQSNLLYTLSPSRIAFSIDPLKQQWHHTGGEGMQVWRMHPVVATFESESSTKVVVIGGTYDFEDDPLSVEIFDSSIQRWETCDSLPETFRGRASASWLSAAICHKIHILDKNSGLFCSFDPDTKKWGTLAVIFSEPAVFESMIVWVGDKIILVGLLGEATNVSSVGIWEVNCEGNECRLIGESPPQICRETFPSEAGAMGFDCIAANGLIYVYNPCMWGQILTCDVSGAGCKWGVIEKSDLEGEGMELDSWVFTCSSVGIEDLIKVFEIKRR</sequence>
<reference evidence="2" key="1">
    <citation type="journal article" date="2013" name="Science">
        <title>The Amborella genome and the evolution of flowering plants.</title>
        <authorList>
            <consortium name="Amborella Genome Project"/>
        </authorList>
    </citation>
    <scope>NUCLEOTIDE SEQUENCE [LARGE SCALE GENOMIC DNA]</scope>
</reference>
<accession>W1P429</accession>
<evidence type="ECO:0008006" key="3">
    <source>
        <dbReference type="Google" id="ProtNLM"/>
    </source>
</evidence>
<evidence type="ECO:0000313" key="1">
    <source>
        <dbReference type="EMBL" id="ERN02336.1"/>
    </source>
</evidence>
<dbReference type="PANTHER" id="PTHR47712">
    <property type="entry name" value="OS09G0555300 PROTEIN"/>
    <property type="match status" value="1"/>
</dbReference>
<dbReference type="OrthoDB" id="1854110at2759"/>